<keyword evidence="1" id="KW-0472">Membrane</keyword>
<feature type="domain" description="GGDEF" evidence="2">
    <location>
        <begin position="434"/>
        <end position="561"/>
    </location>
</feature>
<accession>A0A1W1D492</accession>
<name>A0A1W1D492_9ZZZZ</name>
<dbReference type="InterPro" id="IPR043128">
    <property type="entry name" value="Rev_trsase/Diguanyl_cyclase"/>
</dbReference>
<dbReference type="PROSITE" id="PS50887">
    <property type="entry name" value="GGDEF"/>
    <property type="match status" value="1"/>
</dbReference>
<dbReference type="InterPro" id="IPR000160">
    <property type="entry name" value="GGDEF_dom"/>
</dbReference>
<dbReference type="CDD" id="cd01949">
    <property type="entry name" value="GGDEF"/>
    <property type="match status" value="1"/>
</dbReference>
<protein>
    <submittedName>
        <fullName evidence="3">Sensory box/GGDEF domain protein</fullName>
    </submittedName>
</protein>
<dbReference type="Gene3D" id="3.30.70.270">
    <property type="match status" value="1"/>
</dbReference>
<dbReference type="PANTHER" id="PTHR45138:SF9">
    <property type="entry name" value="DIGUANYLATE CYCLASE DGCM-RELATED"/>
    <property type="match status" value="1"/>
</dbReference>
<feature type="transmembrane region" description="Helical" evidence="1">
    <location>
        <begin position="253"/>
        <end position="275"/>
    </location>
</feature>
<dbReference type="AlphaFoldDB" id="A0A1W1D492"/>
<gene>
    <name evidence="3" type="ORF">MNB_SM-3-736</name>
</gene>
<keyword evidence="1" id="KW-0812">Transmembrane</keyword>
<evidence type="ECO:0000256" key="1">
    <source>
        <dbReference type="SAM" id="Phobius"/>
    </source>
</evidence>
<evidence type="ECO:0000259" key="2">
    <source>
        <dbReference type="PROSITE" id="PS50887"/>
    </source>
</evidence>
<dbReference type="NCBIfam" id="TIGR00254">
    <property type="entry name" value="GGDEF"/>
    <property type="match status" value="1"/>
</dbReference>
<dbReference type="EMBL" id="FPHP01000023">
    <property type="protein sequence ID" value="SFV75257.1"/>
    <property type="molecule type" value="Genomic_DNA"/>
</dbReference>
<dbReference type="Pfam" id="PF00990">
    <property type="entry name" value="GGDEF"/>
    <property type="match status" value="1"/>
</dbReference>
<dbReference type="SMART" id="SM00267">
    <property type="entry name" value="GGDEF"/>
    <property type="match status" value="1"/>
</dbReference>
<proteinExistence type="predicted"/>
<dbReference type="InterPro" id="IPR029787">
    <property type="entry name" value="Nucleotide_cyclase"/>
</dbReference>
<keyword evidence="1" id="KW-1133">Transmembrane helix</keyword>
<organism evidence="3">
    <name type="scientific">hydrothermal vent metagenome</name>
    <dbReference type="NCBI Taxonomy" id="652676"/>
    <lineage>
        <taxon>unclassified sequences</taxon>
        <taxon>metagenomes</taxon>
        <taxon>ecological metagenomes</taxon>
    </lineage>
</organism>
<dbReference type="InterPro" id="IPR050469">
    <property type="entry name" value="Diguanylate_Cyclase"/>
</dbReference>
<sequence>MKLSIKQRIMFFITLMFLIANGYIISQEYFGVKKSIYEHAQSKYHLARNLIEKKIEQNTQIYLKKAEFIISVNGVAQAVAQKDAKNIIQKLGKIPQRLFHISPLANSFTFYDNSHKSLVKFDRSGISYPKTTDIKNRILNFGIVKHHNTLTLNVYKDIYYNGDRVGVLVFDIRIHQIFQTLSKYIDNLSLFIYDKKNIFYGTLAQKKENAHLFVVEDKNLLLDAKEQLVAIIKFQFDISKDLLEHNEATIKKIGIYFIGFILVLFILNLTLNHYLNIINNYKNKAQAVLDTQPNPIIALRHNKLVQINKAFEDVFEINSITEFYERYGSLTNIFISTQKIFSIADDKSWCEYLKLHRKTMISVKTTHDHEYTYELYSKKLSLESDTIVVTFQDVTELFKESKTNYDLAHIDELTGIYNRKFLNKTLEEMLDKGEPFSLLMLDIDHFKDVNDTYGHDIGDEILKALTRTVQHSIREKDIFCRWGGEEFMIILKDAYIDSIELIAEKIRKNIENMEIENLPKITASFGGTIYLPDDSSYTMIKRADNALYESKETGRNKVTIG</sequence>
<dbReference type="SUPFAM" id="SSF55073">
    <property type="entry name" value="Nucleotide cyclase"/>
    <property type="match status" value="1"/>
</dbReference>
<evidence type="ECO:0000313" key="3">
    <source>
        <dbReference type="EMBL" id="SFV75257.1"/>
    </source>
</evidence>
<dbReference type="FunFam" id="3.30.70.270:FF:000001">
    <property type="entry name" value="Diguanylate cyclase domain protein"/>
    <property type="match status" value="1"/>
</dbReference>
<dbReference type="GO" id="GO:0052621">
    <property type="term" value="F:diguanylate cyclase activity"/>
    <property type="evidence" value="ECO:0007669"/>
    <property type="project" value="TreeGrafter"/>
</dbReference>
<dbReference type="PANTHER" id="PTHR45138">
    <property type="entry name" value="REGULATORY COMPONENTS OF SENSORY TRANSDUCTION SYSTEM"/>
    <property type="match status" value="1"/>
</dbReference>
<reference evidence="3" key="1">
    <citation type="submission" date="2016-10" db="EMBL/GenBank/DDBJ databases">
        <authorList>
            <person name="de Groot N.N."/>
        </authorList>
    </citation>
    <scope>NUCLEOTIDE SEQUENCE</scope>
</reference>